<keyword evidence="4" id="KW-1185">Reference proteome</keyword>
<feature type="domain" description="Surface antigen" evidence="2">
    <location>
        <begin position="190"/>
        <end position="252"/>
    </location>
</feature>
<organism evidence="3 4">
    <name type="scientific">Niveispirillum cyanobacteriorum</name>
    <dbReference type="NCBI Taxonomy" id="1612173"/>
    <lineage>
        <taxon>Bacteria</taxon>
        <taxon>Pseudomonadati</taxon>
        <taxon>Pseudomonadota</taxon>
        <taxon>Alphaproteobacteria</taxon>
        <taxon>Rhodospirillales</taxon>
        <taxon>Azospirillaceae</taxon>
        <taxon>Niveispirillum</taxon>
    </lineage>
</organism>
<feature type="region of interest" description="Disordered" evidence="1">
    <location>
        <begin position="31"/>
        <end position="68"/>
    </location>
</feature>
<proteinExistence type="predicted"/>
<evidence type="ECO:0000313" key="4">
    <source>
        <dbReference type="Proteomes" id="UP000234752"/>
    </source>
</evidence>
<reference evidence="3 4" key="1">
    <citation type="submission" date="2017-12" db="EMBL/GenBank/DDBJ databases">
        <title>Genomes of bacteria within cyanobacterial aggregates.</title>
        <authorList>
            <person name="Cai H."/>
        </authorList>
    </citation>
    <scope>NUCLEOTIDE SEQUENCE [LARGE SCALE GENOMIC DNA]</scope>
    <source>
        <strain evidence="3 4">TH16</strain>
    </source>
</reference>
<name>A0A2K9NB68_9PROT</name>
<gene>
    <name evidence="3" type="ORF">C0V82_08850</name>
</gene>
<dbReference type="KEGG" id="ncb:C0V82_08850"/>
<evidence type="ECO:0000313" key="3">
    <source>
        <dbReference type="EMBL" id="AUN30327.1"/>
    </source>
</evidence>
<dbReference type="AlphaFoldDB" id="A0A2K9NB68"/>
<evidence type="ECO:0000259" key="2">
    <source>
        <dbReference type="Pfam" id="PF16998"/>
    </source>
</evidence>
<protein>
    <recommendedName>
        <fullName evidence="2">Surface antigen domain-containing protein</fullName>
    </recommendedName>
</protein>
<dbReference type="Proteomes" id="UP000234752">
    <property type="component" value="Chromosome eg_1"/>
</dbReference>
<accession>A0A2K9NB68</accession>
<dbReference type="EMBL" id="CP025611">
    <property type="protein sequence ID" value="AUN30327.1"/>
    <property type="molecule type" value="Genomic_DNA"/>
</dbReference>
<feature type="region of interest" description="Disordered" evidence="1">
    <location>
        <begin position="1"/>
        <end position="20"/>
    </location>
</feature>
<sequence length="263" mass="28778">MLCRKDEKGWPGYGRSARGKQMTGVQGIPVIWPATAGPRPMARQAPPAGWRRPAPEGGMKRGCRASPSFGRRARTCHWSIQAVPRYRQDWGSNRRGEGFALALAPGGLAVEKTTLRVQAVFGEMMNKRSLGLICLMLVVAGCQTKPPPAPAPVAEAPPPPPPKPRTITMEDSDIAGFQGALRELGGKPIDAPVGWANPITGKRGAVKVLRDGYDGQNRPCREFHSVVILEEMYQHATGFLCRQPDGVWEVVQARDYPLYRHVQ</sequence>
<dbReference type="Pfam" id="PF16998">
    <property type="entry name" value="17kDa_Anti_2"/>
    <property type="match status" value="1"/>
</dbReference>
<evidence type="ECO:0000256" key="1">
    <source>
        <dbReference type="SAM" id="MobiDB-lite"/>
    </source>
</evidence>
<dbReference type="InterPro" id="IPR032635">
    <property type="entry name" value="Anti_2"/>
</dbReference>